<sequence length="371" mass="40411">MFPHKAFETYWCGDSALGGEGDMRSCVAGKVHDIDSDSSDASDYEPDGSGKFHMMDLFAVFPVGSDVESVEKTGYFDASALAAAQKQKPVDTDRPFLMYRDVNQYKDGEKESTYTRDWFDPFMPYNGYNGSKDDTVKMKPAPSDETAYYLVEDVQPDWDSLEDANIKGVSAKSQKSNGKNASKNANTKKSDSQSDAATRSLMKSIAGKYGFASGSGGWSTTMTVASDGTFSGTYHDSDMGITGDDYPKGSVTISNFKGRFKDAKKNADGSYTMQCDKSALKIDGNIGDTYIKNGSKYTVADPYGIAPCGAFTVYPAGYDSSQLSEAIVGWSHAWYDSMPAKLETPIIVNVEDTNLGSESQQDAFFQSKYLE</sequence>
<gene>
    <name evidence="2" type="ORF">BIFAD42_07300</name>
</gene>
<protein>
    <submittedName>
        <fullName evidence="2">Uncharacterized protein</fullName>
    </submittedName>
</protein>
<organism evidence="2 3">
    <name type="scientific">Bifidobacterium adolescentis</name>
    <dbReference type="NCBI Taxonomy" id="1680"/>
    <lineage>
        <taxon>Bacteria</taxon>
        <taxon>Bacillati</taxon>
        <taxon>Actinomycetota</taxon>
        <taxon>Actinomycetes</taxon>
        <taxon>Bifidobacteriales</taxon>
        <taxon>Bifidobacteriaceae</taxon>
        <taxon>Bifidobacterium</taxon>
    </lineage>
</organism>
<evidence type="ECO:0000256" key="1">
    <source>
        <dbReference type="SAM" id="MobiDB-lite"/>
    </source>
</evidence>
<name>A0AAN4VLT7_BIFAD</name>
<dbReference type="AlphaFoldDB" id="A0AAN4VLT7"/>
<evidence type="ECO:0000313" key="2">
    <source>
        <dbReference type="EMBL" id="GJD13746.1"/>
    </source>
</evidence>
<accession>A0AAN4VLT7</accession>
<feature type="compositionally biased region" description="Low complexity" evidence="1">
    <location>
        <begin position="170"/>
        <end position="187"/>
    </location>
</feature>
<proteinExistence type="predicted"/>
<comment type="caution">
    <text evidence="2">The sequence shown here is derived from an EMBL/GenBank/DDBJ whole genome shotgun (WGS) entry which is preliminary data.</text>
</comment>
<dbReference type="Proteomes" id="UP000886943">
    <property type="component" value="Unassembled WGS sequence"/>
</dbReference>
<reference evidence="2" key="1">
    <citation type="submission" date="2021-08" db="EMBL/GenBank/DDBJ databases">
        <title>Draft genome sequence of the GABA producer Bifidobacterium adolescentis 4-2, isolated from healthy human feces.</title>
        <authorList>
            <person name="Altaib H."/>
            <person name="Niwa R."/>
            <person name="Abe M."/>
            <person name="Suzuki T."/>
        </authorList>
    </citation>
    <scope>NUCLEOTIDE SEQUENCE</scope>
    <source>
        <strain evidence="2">4-2</strain>
    </source>
</reference>
<dbReference type="EMBL" id="BPPZ01000003">
    <property type="protein sequence ID" value="GJD13746.1"/>
    <property type="molecule type" value="Genomic_DNA"/>
</dbReference>
<evidence type="ECO:0000313" key="3">
    <source>
        <dbReference type="Proteomes" id="UP000886943"/>
    </source>
</evidence>
<feature type="region of interest" description="Disordered" evidence="1">
    <location>
        <begin position="168"/>
        <end position="197"/>
    </location>
</feature>